<dbReference type="PANTHER" id="PTHR33371:SF4">
    <property type="entry name" value="INTERMEMBRANE PHOSPHOLIPID TRANSPORT SYSTEM BINDING PROTEIN MLAD"/>
    <property type="match status" value="1"/>
</dbReference>
<evidence type="ECO:0000313" key="2">
    <source>
        <dbReference type="EMBL" id="GBL44549.1"/>
    </source>
</evidence>
<dbReference type="InterPro" id="IPR003399">
    <property type="entry name" value="Mce/MlaD"/>
</dbReference>
<gene>
    <name evidence="2" type="ORF">SFMTTN_0346</name>
</gene>
<protein>
    <submittedName>
        <fullName evidence="2">Mce4/Rv3499c/MTV023.06c protein</fullName>
    </submittedName>
</protein>
<sequence length="315" mass="33830">MNTSIQFKTGLFLVFFTILSTAALLYLLYARGTFEKESHFTLLSADATGVEAGTPIVYRGIAIGRVTTVSLSDLGLALVAITIPEREHRWLRTSSEFTLDKPLVGATVIRLDTSTLDDPRLANNAIVPLILNPPLDVPALVAKVNGILDQLGGVSKNLAYITRKNGEIDTALVNVKTITTQMSGKYGVAQGLLGSEQNAQVLMDALNNTRKLTANLDALSKKLDTWAFSQGGVADKADQSLAQIQAMLNDLHVSLKKLDSILVNVNGLSANLKDGTDDLGQLRGQVDEAVSKANQLITKINRILPSSRPGEVKLP</sequence>
<dbReference type="OrthoDB" id="8770832at2"/>
<reference evidence="2 3" key="1">
    <citation type="journal article" date="2019" name="Front. Microbiol.">
        <title>Genomes of Neutrophilic Sulfur-Oxidizing Chemolithoautotrophs Representing 9 Proteobacterial Species From 8 Genera.</title>
        <authorList>
            <person name="Watanabe T."/>
            <person name="Kojima H."/>
            <person name="Umezawa K."/>
            <person name="Hori C."/>
            <person name="Takasuka T.E."/>
            <person name="Kato Y."/>
            <person name="Fukui M."/>
        </authorList>
    </citation>
    <scope>NUCLEOTIDE SEQUENCE [LARGE SCALE GENOMIC DNA]</scope>
    <source>
        <strain evidence="2 3">TTN</strain>
    </source>
</reference>
<dbReference type="Pfam" id="PF02470">
    <property type="entry name" value="MlaD"/>
    <property type="match status" value="1"/>
</dbReference>
<dbReference type="InterPro" id="IPR052336">
    <property type="entry name" value="MlaD_Phospholipid_Transporter"/>
</dbReference>
<dbReference type="PANTHER" id="PTHR33371">
    <property type="entry name" value="INTERMEMBRANE PHOSPHOLIPID TRANSPORT SYSTEM BINDING PROTEIN MLAD-RELATED"/>
    <property type="match status" value="1"/>
</dbReference>
<dbReference type="AlphaFoldDB" id="A0A401JA88"/>
<dbReference type="EMBL" id="BGOW01000002">
    <property type="protein sequence ID" value="GBL44549.1"/>
    <property type="molecule type" value="Genomic_DNA"/>
</dbReference>
<organism evidence="2 3">
    <name type="scientific">Sulfuriferula multivorans</name>
    <dbReference type="NCBI Taxonomy" id="1559896"/>
    <lineage>
        <taxon>Bacteria</taxon>
        <taxon>Pseudomonadati</taxon>
        <taxon>Pseudomonadota</taxon>
        <taxon>Betaproteobacteria</taxon>
        <taxon>Nitrosomonadales</taxon>
        <taxon>Sulfuricellaceae</taxon>
        <taxon>Sulfuriferula</taxon>
    </lineage>
</organism>
<evidence type="ECO:0000313" key="3">
    <source>
        <dbReference type="Proteomes" id="UP000286806"/>
    </source>
</evidence>
<keyword evidence="3" id="KW-1185">Reference proteome</keyword>
<proteinExistence type="predicted"/>
<comment type="caution">
    <text evidence="2">The sequence shown here is derived from an EMBL/GenBank/DDBJ whole genome shotgun (WGS) entry which is preliminary data.</text>
</comment>
<accession>A0A401JA88</accession>
<dbReference type="Proteomes" id="UP000286806">
    <property type="component" value="Unassembled WGS sequence"/>
</dbReference>
<dbReference type="RefSeq" id="WP_124703394.1">
    <property type="nucleotide sequence ID" value="NZ_BGOW01000002.1"/>
</dbReference>
<name>A0A401JA88_9PROT</name>
<feature type="domain" description="Mce/MlaD" evidence="1">
    <location>
        <begin position="39"/>
        <end position="112"/>
    </location>
</feature>
<evidence type="ECO:0000259" key="1">
    <source>
        <dbReference type="Pfam" id="PF02470"/>
    </source>
</evidence>